<dbReference type="InterPro" id="IPR047272">
    <property type="entry name" value="S49_SppA_C"/>
</dbReference>
<name>A0A1Y0HHT1_9BACT</name>
<reference evidence="8" key="1">
    <citation type="submission" date="2017-05" db="EMBL/GenBank/DDBJ databases">
        <title>Dechlorination kinetics govern the competition between two new strains of the genus Sulfurospirillum.</title>
        <authorList>
            <person name="Buttet G.F."/>
            <person name="Murray A.M."/>
            <person name="Goris T."/>
            <person name="Burion M."/>
            <person name="Lin B."/>
            <person name="Rolle M."/>
            <person name="Maillard J."/>
        </authorList>
    </citation>
    <scope>NUCLEOTIDE SEQUENCE [LARGE SCALE GENOMIC DNA]</scope>
    <source>
        <strain evidence="8">SL2-1</strain>
    </source>
</reference>
<keyword evidence="4" id="KW-0720">Serine protease</keyword>
<feature type="transmembrane region" description="Helical" evidence="5">
    <location>
        <begin position="9"/>
        <end position="36"/>
    </location>
</feature>
<keyword evidence="5" id="KW-0812">Transmembrane</keyword>
<comment type="similarity">
    <text evidence="1">Belongs to the peptidase S49 family.</text>
</comment>
<evidence type="ECO:0000256" key="3">
    <source>
        <dbReference type="ARBA" id="ARBA00022801"/>
    </source>
</evidence>
<dbReference type="EC" id="3.4.21.-" evidence="7"/>
<evidence type="ECO:0000259" key="6">
    <source>
        <dbReference type="Pfam" id="PF01343"/>
    </source>
</evidence>
<evidence type="ECO:0000256" key="5">
    <source>
        <dbReference type="SAM" id="Phobius"/>
    </source>
</evidence>
<organism evidence="7 8">
    <name type="scientific">Sulfurospirillum diekertiae</name>
    <dbReference type="NCBI Taxonomy" id="1854492"/>
    <lineage>
        <taxon>Bacteria</taxon>
        <taxon>Pseudomonadati</taxon>
        <taxon>Campylobacterota</taxon>
        <taxon>Epsilonproteobacteria</taxon>
        <taxon>Campylobacterales</taxon>
        <taxon>Sulfurospirillaceae</taxon>
        <taxon>Sulfurospirillum</taxon>
    </lineage>
</organism>
<dbReference type="CDD" id="cd07023">
    <property type="entry name" value="S49_Sppa_N_C"/>
    <property type="match status" value="1"/>
</dbReference>
<dbReference type="GO" id="GO:0006508">
    <property type="term" value="P:proteolysis"/>
    <property type="evidence" value="ECO:0007669"/>
    <property type="project" value="UniProtKB-KW"/>
</dbReference>
<dbReference type="RefSeq" id="WP_087437604.1">
    <property type="nucleotide sequence ID" value="NZ_CP021416.1"/>
</dbReference>
<gene>
    <name evidence="7" type="ORF">Sdiek1_0337</name>
</gene>
<dbReference type="KEGG" id="suls:Sdiek1_0337"/>
<dbReference type="Gene3D" id="6.20.330.10">
    <property type="match status" value="1"/>
</dbReference>
<dbReference type="Gene3D" id="3.90.226.10">
    <property type="entry name" value="2-enoyl-CoA Hydratase, Chain A, domain 1"/>
    <property type="match status" value="1"/>
</dbReference>
<dbReference type="InterPro" id="IPR004635">
    <property type="entry name" value="Pept_S49_SppA"/>
</dbReference>
<evidence type="ECO:0000256" key="1">
    <source>
        <dbReference type="ARBA" id="ARBA00008683"/>
    </source>
</evidence>
<accession>A0A1Y0HHT1</accession>
<dbReference type="AlphaFoldDB" id="A0A1Y0HHT1"/>
<keyword evidence="5" id="KW-1133">Transmembrane helix</keyword>
<keyword evidence="5" id="KW-0472">Membrane</keyword>
<dbReference type="Pfam" id="PF01343">
    <property type="entry name" value="Peptidase_S49"/>
    <property type="match status" value="1"/>
</dbReference>
<evidence type="ECO:0000256" key="2">
    <source>
        <dbReference type="ARBA" id="ARBA00022670"/>
    </source>
</evidence>
<dbReference type="EMBL" id="CP021416">
    <property type="protein sequence ID" value="ARU47520.1"/>
    <property type="molecule type" value="Genomic_DNA"/>
</dbReference>
<keyword evidence="3 7" id="KW-0378">Hydrolase</keyword>
<evidence type="ECO:0000313" key="8">
    <source>
        <dbReference type="Proteomes" id="UP000196005"/>
    </source>
</evidence>
<feature type="domain" description="Peptidase S49" evidence="6">
    <location>
        <begin position="101"/>
        <end position="252"/>
    </location>
</feature>
<dbReference type="PANTHER" id="PTHR42987:SF7">
    <property type="entry name" value="SIGNAL PEPTIDE PEPTIDASE SPPA-RELATED"/>
    <property type="match status" value="1"/>
</dbReference>
<evidence type="ECO:0000256" key="4">
    <source>
        <dbReference type="ARBA" id="ARBA00022825"/>
    </source>
</evidence>
<evidence type="ECO:0000313" key="7">
    <source>
        <dbReference type="EMBL" id="ARU47520.1"/>
    </source>
</evidence>
<sequence>MLELIKKPFIWIGAILSYIQNHFKAMLFILLLVFIYGSQEELKNPNLAIVKIEGEILNVQDILEEIDKADKDDKIKGVLLQVDSPGGALAPSIELSMAVKRLSEHKPVVAYAAGSMTSGSYYASIWSNYIIANPGAFIGSIGVLFQAPNVAELAKKLGISEQIITAGDYKQMGTFTREWTPKERGALKELIDDAYTLFITDVATARGLNLAKPNEFANAQVFIASKALGIHLIDEVGSIQTAKTKVEELSNVSHAVWEKPDAVDKWMKKLESSSKLPIFNLMGYLK</sequence>
<dbReference type="NCBIfam" id="TIGR00706">
    <property type="entry name" value="SppA_dom"/>
    <property type="match status" value="1"/>
</dbReference>
<dbReference type="SUPFAM" id="SSF52096">
    <property type="entry name" value="ClpP/crotonase"/>
    <property type="match status" value="1"/>
</dbReference>
<dbReference type="OrthoDB" id="9764363at2"/>
<protein>
    <submittedName>
        <fullName evidence="7">Signal peptide peptidase SppA</fullName>
        <ecNumber evidence="7">3.4.21.-</ecNumber>
    </submittedName>
</protein>
<keyword evidence="2" id="KW-0645">Protease</keyword>
<dbReference type="InterPro" id="IPR029045">
    <property type="entry name" value="ClpP/crotonase-like_dom_sf"/>
</dbReference>
<dbReference type="GO" id="GO:0008236">
    <property type="term" value="F:serine-type peptidase activity"/>
    <property type="evidence" value="ECO:0007669"/>
    <property type="project" value="UniProtKB-KW"/>
</dbReference>
<dbReference type="PANTHER" id="PTHR42987">
    <property type="entry name" value="PEPTIDASE S49"/>
    <property type="match status" value="1"/>
</dbReference>
<dbReference type="Proteomes" id="UP000196005">
    <property type="component" value="Chromosome"/>
</dbReference>
<proteinExistence type="inferred from homology"/>
<dbReference type="InterPro" id="IPR002142">
    <property type="entry name" value="Peptidase_S49"/>
</dbReference>
<keyword evidence="8" id="KW-1185">Reference proteome</keyword>